<evidence type="ECO:0000256" key="5">
    <source>
        <dbReference type="ARBA" id="ARBA00022989"/>
    </source>
</evidence>
<organism evidence="9 10">
    <name type="scientific">Hyaloscypha hepaticicola</name>
    <dbReference type="NCBI Taxonomy" id="2082293"/>
    <lineage>
        <taxon>Eukaryota</taxon>
        <taxon>Fungi</taxon>
        <taxon>Dikarya</taxon>
        <taxon>Ascomycota</taxon>
        <taxon>Pezizomycotina</taxon>
        <taxon>Leotiomycetes</taxon>
        <taxon>Helotiales</taxon>
        <taxon>Hyaloscyphaceae</taxon>
        <taxon>Hyaloscypha</taxon>
    </lineage>
</organism>
<dbReference type="OrthoDB" id="10260614at2759"/>
<protein>
    <submittedName>
        <fullName evidence="9">Rhomboid-domain-containing protein</fullName>
    </submittedName>
</protein>
<name>A0A2J6PU87_9HELO</name>
<evidence type="ECO:0000256" key="1">
    <source>
        <dbReference type="ARBA" id="ARBA00004141"/>
    </source>
</evidence>
<keyword evidence="5 7" id="KW-1133">Transmembrane helix</keyword>
<dbReference type="SUPFAM" id="SSF144091">
    <property type="entry name" value="Rhomboid-like"/>
    <property type="match status" value="1"/>
</dbReference>
<comment type="similarity">
    <text evidence="2">Belongs to the peptidase S54 family.</text>
</comment>
<evidence type="ECO:0000259" key="8">
    <source>
        <dbReference type="Pfam" id="PF01694"/>
    </source>
</evidence>
<sequence>MNSLWPASSRLSRLNTRTIFQTCYKFDSIAARLAQRSIRPYSISSLPFRRRETQLEGKRPSIRPWQTSSPIYQAGTRTFASKRIVTKFHDLPKQYKDEDGLEYRAHPLSATESAAIFGKVIDAKTAHQLLRVLHGRRVAGTLGDPALKSTTVYERRVYNAALAWLRKNVPVDEVQCEGLRAEQELAEMEEEIVSDAERIGLYKPNSGKSKNVYGKSGLDAIRKAKEKEFEEAEAMKAKLSQADEIQQNTGTLAKLSARSQVELRRPGENPKLKYYLERAKVLPDTPPEMTVFERLWPSALLVVGVIFASYLFTQVYTPPKPASRLWPDMPPSAATIAGIILANAVVLFAWRVPPMFRLLNKFFITVPGYPRAFSLIGNTFSHQGIAHFGANMTVLWFVGTRLHEEVGRANFLAIYMSSGAIGSFVSLASWVLKNNFVSASLGASGAICGILGAYLWLNSGEPIKLFGVFPPEGWPSISALGFLVILIGLEIATLNKGNTAMTFDHWAHLGGYAAGIASAQMLNMRVKQRKALEAERKKNLGIINKIGKGKA</sequence>
<accession>A0A2J6PU87</accession>
<keyword evidence="6 7" id="KW-0472">Membrane</keyword>
<dbReference type="EMBL" id="KZ613499">
    <property type="protein sequence ID" value="PMD17581.1"/>
    <property type="molecule type" value="Genomic_DNA"/>
</dbReference>
<feature type="transmembrane region" description="Helical" evidence="7">
    <location>
        <begin position="436"/>
        <end position="457"/>
    </location>
</feature>
<feature type="domain" description="Peptidase S54 rhomboid" evidence="8">
    <location>
        <begin position="373"/>
        <end position="521"/>
    </location>
</feature>
<dbReference type="Pfam" id="PF01694">
    <property type="entry name" value="Rhomboid"/>
    <property type="match status" value="1"/>
</dbReference>
<dbReference type="FunFam" id="1.20.1540.10:FF:000012">
    <property type="entry name" value="Rhomboid family protein"/>
    <property type="match status" value="1"/>
</dbReference>
<evidence type="ECO:0000256" key="2">
    <source>
        <dbReference type="ARBA" id="ARBA00009045"/>
    </source>
</evidence>
<feature type="transmembrane region" description="Helical" evidence="7">
    <location>
        <begin position="477"/>
        <end position="494"/>
    </location>
</feature>
<dbReference type="GO" id="GO:0016020">
    <property type="term" value="C:membrane"/>
    <property type="evidence" value="ECO:0007669"/>
    <property type="project" value="UniProtKB-SubCell"/>
</dbReference>
<dbReference type="GO" id="GO:0004252">
    <property type="term" value="F:serine-type endopeptidase activity"/>
    <property type="evidence" value="ECO:0007669"/>
    <property type="project" value="InterPro"/>
</dbReference>
<keyword evidence="10" id="KW-1185">Reference proteome</keyword>
<dbReference type="Proteomes" id="UP000235672">
    <property type="component" value="Unassembled WGS sequence"/>
</dbReference>
<dbReference type="PANTHER" id="PTHR43731:SF14">
    <property type="entry name" value="PRESENILIN-ASSOCIATED RHOMBOID-LIKE PROTEIN, MITOCHONDRIAL"/>
    <property type="match status" value="1"/>
</dbReference>
<proteinExistence type="inferred from homology"/>
<dbReference type="AlphaFoldDB" id="A0A2J6PU87"/>
<dbReference type="InterPro" id="IPR022764">
    <property type="entry name" value="Peptidase_S54_rhomboid_dom"/>
</dbReference>
<evidence type="ECO:0000256" key="6">
    <source>
        <dbReference type="ARBA" id="ARBA00023136"/>
    </source>
</evidence>
<gene>
    <name evidence="9" type="ORF">NA56DRAFT_648650</name>
</gene>
<evidence type="ECO:0000256" key="7">
    <source>
        <dbReference type="SAM" id="Phobius"/>
    </source>
</evidence>
<dbReference type="GO" id="GO:0006465">
    <property type="term" value="P:signal peptide processing"/>
    <property type="evidence" value="ECO:0007669"/>
    <property type="project" value="TreeGrafter"/>
</dbReference>
<keyword evidence="3 7" id="KW-0812">Transmembrane</keyword>
<evidence type="ECO:0000256" key="4">
    <source>
        <dbReference type="ARBA" id="ARBA00022801"/>
    </source>
</evidence>
<dbReference type="InterPro" id="IPR050925">
    <property type="entry name" value="Rhomboid_protease_S54"/>
</dbReference>
<dbReference type="PANTHER" id="PTHR43731">
    <property type="entry name" value="RHOMBOID PROTEASE"/>
    <property type="match status" value="1"/>
</dbReference>
<evidence type="ECO:0000313" key="10">
    <source>
        <dbReference type="Proteomes" id="UP000235672"/>
    </source>
</evidence>
<feature type="transmembrane region" description="Helical" evidence="7">
    <location>
        <begin position="411"/>
        <end position="430"/>
    </location>
</feature>
<dbReference type="STRING" id="1745343.A0A2J6PU87"/>
<comment type="subcellular location">
    <subcellularLocation>
        <location evidence="1">Membrane</location>
        <topology evidence="1">Multi-pass membrane protein</topology>
    </subcellularLocation>
</comment>
<feature type="transmembrane region" description="Helical" evidence="7">
    <location>
        <begin position="333"/>
        <end position="352"/>
    </location>
</feature>
<feature type="transmembrane region" description="Helical" evidence="7">
    <location>
        <begin position="295"/>
        <end position="313"/>
    </location>
</feature>
<dbReference type="Gene3D" id="1.20.1540.10">
    <property type="entry name" value="Rhomboid-like"/>
    <property type="match status" value="1"/>
</dbReference>
<reference evidence="9 10" key="1">
    <citation type="submission" date="2016-05" db="EMBL/GenBank/DDBJ databases">
        <title>A degradative enzymes factory behind the ericoid mycorrhizal symbiosis.</title>
        <authorList>
            <consortium name="DOE Joint Genome Institute"/>
            <person name="Martino E."/>
            <person name="Morin E."/>
            <person name="Grelet G."/>
            <person name="Kuo A."/>
            <person name="Kohler A."/>
            <person name="Daghino S."/>
            <person name="Barry K."/>
            <person name="Choi C."/>
            <person name="Cichocki N."/>
            <person name="Clum A."/>
            <person name="Copeland A."/>
            <person name="Hainaut M."/>
            <person name="Haridas S."/>
            <person name="Labutti K."/>
            <person name="Lindquist E."/>
            <person name="Lipzen A."/>
            <person name="Khouja H.-R."/>
            <person name="Murat C."/>
            <person name="Ohm R."/>
            <person name="Olson A."/>
            <person name="Spatafora J."/>
            <person name="Veneault-Fourrey C."/>
            <person name="Henrissat B."/>
            <person name="Grigoriev I."/>
            <person name="Martin F."/>
            <person name="Perotto S."/>
        </authorList>
    </citation>
    <scope>NUCLEOTIDE SEQUENCE [LARGE SCALE GENOMIC DNA]</scope>
    <source>
        <strain evidence="9 10">UAMH 7357</strain>
    </source>
</reference>
<evidence type="ECO:0000313" key="9">
    <source>
        <dbReference type="EMBL" id="PMD17581.1"/>
    </source>
</evidence>
<keyword evidence="4" id="KW-0378">Hydrolase</keyword>
<evidence type="ECO:0000256" key="3">
    <source>
        <dbReference type="ARBA" id="ARBA00022692"/>
    </source>
</evidence>
<dbReference type="InterPro" id="IPR035952">
    <property type="entry name" value="Rhomboid-like_sf"/>
</dbReference>